<protein>
    <submittedName>
        <fullName evidence="1">Uncharacterized protein</fullName>
    </submittedName>
</protein>
<proteinExistence type="predicted"/>
<name>A0A164YRW7_9CRUS</name>
<gene>
    <name evidence="1" type="ORF">APZ42_018729</name>
</gene>
<accession>A0A164YRW7</accession>
<organism evidence="1 2">
    <name type="scientific">Daphnia magna</name>
    <dbReference type="NCBI Taxonomy" id="35525"/>
    <lineage>
        <taxon>Eukaryota</taxon>
        <taxon>Metazoa</taxon>
        <taxon>Ecdysozoa</taxon>
        <taxon>Arthropoda</taxon>
        <taxon>Crustacea</taxon>
        <taxon>Branchiopoda</taxon>
        <taxon>Diplostraca</taxon>
        <taxon>Cladocera</taxon>
        <taxon>Anomopoda</taxon>
        <taxon>Daphniidae</taxon>
        <taxon>Daphnia</taxon>
    </lineage>
</organism>
<keyword evidence="2" id="KW-1185">Reference proteome</keyword>
<reference evidence="1 2" key="1">
    <citation type="submission" date="2016-03" db="EMBL/GenBank/DDBJ databases">
        <title>EvidentialGene: Evidence-directed Construction of Genes on Genomes.</title>
        <authorList>
            <person name="Gilbert D.G."/>
            <person name="Choi J.-H."/>
            <person name="Mockaitis K."/>
            <person name="Colbourne J."/>
            <person name="Pfrender M."/>
        </authorList>
    </citation>
    <scope>NUCLEOTIDE SEQUENCE [LARGE SCALE GENOMIC DNA]</scope>
    <source>
        <strain evidence="1 2">Xinb3</strain>
        <tissue evidence="1">Complete organism</tissue>
    </source>
</reference>
<dbReference type="EMBL" id="LRGB01000868">
    <property type="protein sequence ID" value="KZS15533.1"/>
    <property type="molecule type" value="Genomic_DNA"/>
</dbReference>
<dbReference type="AlphaFoldDB" id="A0A164YRW7"/>
<evidence type="ECO:0000313" key="2">
    <source>
        <dbReference type="Proteomes" id="UP000076858"/>
    </source>
</evidence>
<sequence length="62" mass="7225">MLAASPFYKKHGASTENNYVSNEQRYNDNSGAFYFNKYEDKGISIFFKQRHSMQYGVSEKCP</sequence>
<comment type="caution">
    <text evidence="1">The sequence shown here is derived from an EMBL/GenBank/DDBJ whole genome shotgun (WGS) entry which is preliminary data.</text>
</comment>
<evidence type="ECO:0000313" key="1">
    <source>
        <dbReference type="EMBL" id="KZS15533.1"/>
    </source>
</evidence>
<dbReference type="Proteomes" id="UP000076858">
    <property type="component" value="Unassembled WGS sequence"/>
</dbReference>